<evidence type="ECO:0000313" key="2">
    <source>
        <dbReference type="Proteomes" id="UP001055879"/>
    </source>
</evidence>
<dbReference type="Proteomes" id="UP001055879">
    <property type="component" value="Linkage Group LG04"/>
</dbReference>
<gene>
    <name evidence="1" type="ORF">L6452_13976</name>
</gene>
<reference evidence="2" key="1">
    <citation type="journal article" date="2022" name="Mol. Ecol. Resour.">
        <title>The genomes of chicory, endive, great burdock and yacon provide insights into Asteraceae palaeo-polyploidization history and plant inulin production.</title>
        <authorList>
            <person name="Fan W."/>
            <person name="Wang S."/>
            <person name="Wang H."/>
            <person name="Wang A."/>
            <person name="Jiang F."/>
            <person name="Liu H."/>
            <person name="Zhao H."/>
            <person name="Xu D."/>
            <person name="Zhang Y."/>
        </authorList>
    </citation>
    <scope>NUCLEOTIDE SEQUENCE [LARGE SCALE GENOMIC DNA]</scope>
    <source>
        <strain evidence="2">cv. Niubang</strain>
    </source>
</reference>
<protein>
    <submittedName>
        <fullName evidence="1">Uncharacterized protein</fullName>
    </submittedName>
</protein>
<dbReference type="EMBL" id="CM042050">
    <property type="protein sequence ID" value="KAI3734506.1"/>
    <property type="molecule type" value="Genomic_DNA"/>
</dbReference>
<name>A0ACB9CJS1_ARCLA</name>
<proteinExistence type="predicted"/>
<keyword evidence="2" id="KW-1185">Reference proteome</keyword>
<accession>A0ACB9CJS1</accession>
<evidence type="ECO:0000313" key="1">
    <source>
        <dbReference type="EMBL" id="KAI3734506.1"/>
    </source>
</evidence>
<organism evidence="1 2">
    <name type="scientific">Arctium lappa</name>
    <name type="common">Greater burdock</name>
    <name type="synonym">Lappa major</name>
    <dbReference type="NCBI Taxonomy" id="4217"/>
    <lineage>
        <taxon>Eukaryota</taxon>
        <taxon>Viridiplantae</taxon>
        <taxon>Streptophyta</taxon>
        <taxon>Embryophyta</taxon>
        <taxon>Tracheophyta</taxon>
        <taxon>Spermatophyta</taxon>
        <taxon>Magnoliopsida</taxon>
        <taxon>eudicotyledons</taxon>
        <taxon>Gunneridae</taxon>
        <taxon>Pentapetalae</taxon>
        <taxon>asterids</taxon>
        <taxon>campanulids</taxon>
        <taxon>Asterales</taxon>
        <taxon>Asteraceae</taxon>
        <taxon>Carduoideae</taxon>
        <taxon>Cardueae</taxon>
        <taxon>Arctiinae</taxon>
        <taxon>Arctium</taxon>
    </lineage>
</organism>
<reference evidence="1 2" key="2">
    <citation type="journal article" date="2022" name="Mol. Ecol. Resour.">
        <title>The genomes of chicory, endive, great burdock and yacon provide insights into Asteraceae paleo-polyploidization history and plant inulin production.</title>
        <authorList>
            <person name="Fan W."/>
            <person name="Wang S."/>
            <person name="Wang H."/>
            <person name="Wang A."/>
            <person name="Jiang F."/>
            <person name="Liu H."/>
            <person name="Zhao H."/>
            <person name="Xu D."/>
            <person name="Zhang Y."/>
        </authorList>
    </citation>
    <scope>NUCLEOTIDE SEQUENCE [LARGE SCALE GENOMIC DNA]</scope>
    <source>
        <strain evidence="2">cv. Niubang</strain>
    </source>
</reference>
<sequence>MYTDFLTLLHKPFLFIFITDSLLNLKQRWGNPSSITNWNASLSPCKWSGIFCNVNGSMIMLDIPSKGLTGSISSFIYDLRNLENLLLYDNFLTIEFPRVLYNWLCLVEIVVETDFKSIFNLFMIRFQIHFHVDFRGCNGGGWLHILDGEKEESSVMWTGLIIGGGWERVVWEKRKVCGWVKRGRRWWLRVTTVVESPASNGCDVEDGQTEMVVASNGRIARV</sequence>
<comment type="caution">
    <text evidence="1">The sequence shown here is derived from an EMBL/GenBank/DDBJ whole genome shotgun (WGS) entry which is preliminary data.</text>
</comment>